<dbReference type="InterPro" id="IPR036236">
    <property type="entry name" value="Znf_C2H2_sf"/>
</dbReference>
<comment type="subcellular location">
    <subcellularLocation>
        <location evidence="1">Nucleus</location>
    </subcellularLocation>
</comment>
<evidence type="ECO:0000259" key="13">
    <source>
        <dbReference type="PROSITE" id="PS50157"/>
    </source>
</evidence>
<dbReference type="AlphaFoldDB" id="A0A8D9DMT0"/>
<accession>A0A8D9DMT0</accession>
<evidence type="ECO:0000256" key="9">
    <source>
        <dbReference type="ARBA" id="ARBA00023163"/>
    </source>
</evidence>
<evidence type="ECO:0000256" key="7">
    <source>
        <dbReference type="ARBA" id="ARBA00023015"/>
    </source>
</evidence>
<evidence type="ECO:0000313" key="14">
    <source>
        <dbReference type="EMBL" id="CAG6725368.1"/>
    </source>
</evidence>
<dbReference type="FunFam" id="3.30.160.60:FF:000862">
    <property type="entry name" value="zinc finger protein 697"/>
    <property type="match status" value="1"/>
</dbReference>
<dbReference type="GO" id="GO:0008270">
    <property type="term" value="F:zinc ion binding"/>
    <property type="evidence" value="ECO:0007669"/>
    <property type="project" value="UniProtKB-KW"/>
</dbReference>
<feature type="compositionally biased region" description="Basic and acidic residues" evidence="12">
    <location>
        <begin position="259"/>
        <end position="273"/>
    </location>
</feature>
<dbReference type="PROSITE" id="PS00028">
    <property type="entry name" value="ZINC_FINGER_C2H2_1"/>
    <property type="match status" value="4"/>
</dbReference>
<proteinExistence type="inferred from homology"/>
<evidence type="ECO:0000256" key="8">
    <source>
        <dbReference type="ARBA" id="ARBA00023125"/>
    </source>
</evidence>
<feature type="domain" description="C2H2-type" evidence="13">
    <location>
        <begin position="78"/>
        <end position="105"/>
    </location>
</feature>
<feature type="domain" description="C2H2-type" evidence="13">
    <location>
        <begin position="35"/>
        <end position="62"/>
    </location>
</feature>
<feature type="region of interest" description="Disordered" evidence="12">
    <location>
        <begin position="246"/>
        <end position="279"/>
    </location>
</feature>
<dbReference type="Gene3D" id="3.30.160.60">
    <property type="entry name" value="Classic Zinc Finger"/>
    <property type="match status" value="4"/>
</dbReference>
<evidence type="ECO:0000256" key="5">
    <source>
        <dbReference type="ARBA" id="ARBA00022771"/>
    </source>
</evidence>
<keyword evidence="10" id="KW-0539">Nucleus</keyword>
<comment type="similarity">
    <text evidence="2">Belongs to the krueppel C2H2-type zinc-finger protein family.</text>
</comment>
<keyword evidence="6" id="KW-0862">Zinc</keyword>
<evidence type="ECO:0000256" key="10">
    <source>
        <dbReference type="ARBA" id="ARBA00023242"/>
    </source>
</evidence>
<evidence type="ECO:0000256" key="1">
    <source>
        <dbReference type="ARBA" id="ARBA00004123"/>
    </source>
</evidence>
<keyword evidence="3" id="KW-0479">Metal-binding</keyword>
<dbReference type="EMBL" id="HBUF01369382">
    <property type="protein sequence ID" value="CAG6725368.1"/>
    <property type="molecule type" value="Transcribed_RNA"/>
</dbReference>
<dbReference type="InterPro" id="IPR013087">
    <property type="entry name" value="Znf_C2H2_type"/>
</dbReference>
<dbReference type="SMART" id="SM00355">
    <property type="entry name" value="ZnF_C2H2"/>
    <property type="match status" value="5"/>
</dbReference>
<keyword evidence="8" id="KW-0238">DNA-binding</keyword>
<organism evidence="14">
    <name type="scientific">Cacopsylla melanoneura</name>
    <dbReference type="NCBI Taxonomy" id="428564"/>
    <lineage>
        <taxon>Eukaryota</taxon>
        <taxon>Metazoa</taxon>
        <taxon>Ecdysozoa</taxon>
        <taxon>Arthropoda</taxon>
        <taxon>Hexapoda</taxon>
        <taxon>Insecta</taxon>
        <taxon>Pterygota</taxon>
        <taxon>Neoptera</taxon>
        <taxon>Paraneoptera</taxon>
        <taxon>Hemiptera</taxon>
        <taxon>Sternorrhyncha</taxon>
        <taxon>Psylloidea</taxon>
        <taxon>Psyllidae</taxon>
        <taxon>Psyllinae</taxon>
        <taxon>Cacopsylla</taxon>
    </lineage>
</organism>
<feature type="region of interest" description="Disordered" evidence="12">
    <location>
        <begin position="1"/>
        <end position="25"/>
    </location>
</feature>
<dbReference type="Pfam" id="PF00096">
    <property type="entry name" value="zf-C2H2"/>
    <property type="match status" value="4"/>
</dbReference>
<keyword evidence="5 11" id="KW-0863">Zinc-finger</keyword>
<evidence type="ECO:0000256" key="11">
    <source>
        <dbReference type="PROSITE-ProRule" id="PRU00042"/>
    </source>
</evidence>
<feature type="domain" description="C2H2-type" evidence="13">
    <location>
        <begin position="106"/>
        <end position="133"/>
    </location>
</feature>
<feature type="compositionally biased region" description="Basic residues" evidence="12">
    <location>
        <begin position="14"/>
        <end position="23"/>
    </location>
</feature>
<dbReference type="PROSITE" id="PS50157">
    <property type="entry name" value="ZINC_FINGER_C2H2_2"/>
    <property type="match status" value="4"/>
</dbReference>
<sequence>MVLILRTSQEKERDKKKKKTRRSRTGERFTMPLIHACDQCGKKWRTVSELNAHIKTHSDLRPYVCEICGQGYKLKKALDCDLCGKRFIHQKSFQIHKMVHSGEKNIKCNVCGLAVLSSSHLTRHYRVHTGERPYQCTICGKRFAEKYNLNAHQKIHQPPGADGQKEGTPRKRSSSHKCQLCRFTTTKKTSLQAHWESEHKSAVNGATLPSYETSRDVTPCRVIPQMTIDPSGSLTYEEKPLVDENARTDSGRLGSQSEPKFDPTSDVGYRDRSLPGGLSSYREQRTIPIITEVASRYSALMPQHLLTHAQAGHAHHGFGGGALHE</sequence>
<keyword evidence="9" id="KW-0804">Transcription</keyword>
<feature type="domain" description="C2H2-type" evidence="13">
    <location>
        <begin position="134"/>
        <end position="156"/>
    </location>
</feature>
<dbReference type="GO" id="GO:0005634">
    <property type="term" value="C:nucleus"/>
    <property type="evidence" value="ECO:0007669"/>
    <property type="project" value="UniProtKB-SubCell"/>
</dbReference>
<dbReference type="SUPFAM" id="SSF57667">
    <property type="entry name" value="beta-beta-alpha zinc fingers"/>
    <property type="match status" value="3"/>
</dbReference>
<dbReference type="GO" id="GO:0003700">
    <property type="term" value="F:DNA-binding transcription factor activity"/>
    <property type="evidence" value="ECO:0007669"/>
    <property type="project" value="TreeGrafter"/>
</dbReference>
<reference evidence="14" key="1">
    <citation type="submission" date="2021-05" db="EMBL/GenBank/DDBJ databases">
        <authorList>
            <person name="Alioto T."/>
            <person name="Alioto T."/>
            <person name="Gomez Garrido J."/>
        </authorList>
    </citation>
    <scope>NUCLEOTIDE SEQUENCE</scope>
</reference>
<protein>
    <submittedName>
        <fullName evidence="14">Zinc finger protein 235</fullName>
    </submittedName>
</protein>
<dbReference type="PANTHER" id="PTHR24390">
    <property type="entry name" value="ZINC FINGER PROTEIN"/>
    <property type="match status" value="1"/>
</dbReference>
<keyword evidence="4" id="KW-0677">Repeat</keyword>
<dbReference type="FunFam" id="3.30.160.60:FF:000446">
    <property type="entry name" value="Zinc finger protein"/>
    <property type="match status" value="1"/>
</dbReference>
<dbReference type="GO" id="GO:0000978">
    <property type="term" value="F:RNA polymerase II cis-regulatory region sequence-specific DNA binding"/>
    <property type="evidence" value="ECO:0007669"/>
    <property type="project" value="TreeGrafter"/>
</dbReference>
<evidence type="ECO:0000256" key="12">
    <source>
        <dbReference type="SAM" id="MobiDB-lite"/>
    </source>
</evidence>
<evidence type="ECO:0000256" key="4">
    <source>
        <dbReference type="ARBA" id="ARBA00022737"/>
    </source>
</evidence>
<evidence type="ECO:0000256" key="2">
    <source>
        <dbReference type="ARBA" id="ARBA00006991"/>
    </source>
</evidence>
<feature type="region of interest" description="Disordered" evidence="12">
    <location>
        <begin position="153"/>
        <end position="175"/>
    </location>
</feature>
<evidence type="ECO:0000256" key="6">
    <source>
        <dbReference type="ARBA" id="ARBA00022833"/>
    </source>
</evidence>
<dbReference type="PANTHER" id="PTHR24390:SF237">
    <property type="entry name" value="FI23536P1-RELATED"/>
    <property type="match status" value="1"/>
</dbReference>
<dbReference type="GO" id="GO:0006357">
    <property type="term" value="P:regulation of transcription by RNA polymerase II"/>
    <property type="evidence" value="ECO:0007669"/>
    <property type="project" value="TreeGrafter"/>
</dbReference>
<name>A0A8D9DMT0_9HEMI</name>
<evidence type="ECO:0000256" key="3">
    <source>
        <dbReference type="ARBA" id="ARBA00022723"/>
    </source>
</evidence>
<keyword evidence="7" id="KW-0805">Transcription regulation</keyword>